<evidence type="ECO:0000313" key="2">
    <source>
        <dbReference type="Proteomes" id="UP000249557"/>
    </source>
</evidence>
<dbReference type="EMBL" id="QFNK01000123">
    <property type="protein sequence ID" value="PZO86406.1"/>
    <property type="molecule type" value="Genomic_DNA"/>
</dbReference>
<organism evidence="1 2">
    <name type="scientific">Micavibrio aeruginosavorus</name>
    <dbReference type="NCBI Taxonomy" id="349221"/>
    <lineage>
        <taxon>Bacteria</taxon>
        <taxon>Pseudomonadati</taxon>
        <taxon>Bdellovibrionota</taxon>
        <taxon>Bdellovibrionia</taxon>
        <taxon>Bdellovibrionales</taxon>
        <taxon>Pseudobdellovibrionaceae</taxon>
        <taxon>Micavibrio</taxon>
    </lineage>
</organism>
<reference evidence="1 2" key="1">
    <citation type="submission" date="2017-08" db="EMBL/GenBank/DDBJ databases">
        <title>Infants hospitalized years apart are colonized by the same room-sourced microbial strains.</title>
        <authorList>
            <person name="Brooks B."/>
            <person name="Olm M.R."/>
            <person name="Firek B.A."/>
            <person name="Baker R."/>
            <person name="Thomas B.C."/>
            <person name="Morowitz M.J."/>
            <person name="Banfield J.F."/>
        </authorList>
    </citation>
    <scope>NUCLEOTIDE SEQUENCE [LARGE SCALE GENOMIC DNA]</scope>
    <source>
        <strain evidence="1">S2_018_000_R2_104</strain>
    </source>
</reference>
<name>A0A2W4ZYB1_9BACT</name>
<sequence>MSITYTPEELRHTGQTVPTQQLVRILKLKGFDIRPVNGSSHIFCIHSNHSDLAYTIVKGTKKLASQREIAKILMELDRRESAGALSGKFNTAAADDAFAALPPHIEIERDHAKGVTVLRDKNIPQIGVTLDAGEERLAENKVRYIESLKREAFVLLNRCRVNYDIVGNFDHGVFGGTLSHKVYDLKPMKIAPYTAGENSDKIFEKINTFTNNVMARDTEHRERLEKLLTKNFISEVAVTFHARRGERVNHVSVIKPSGESLSLTFETQSHRRASKSDVHSGRIREQALGRLEKTILGIERAHGAHQQVFTG</sequence>
<dbReference type="Proteomes" id="UP000249557">
    <property type="component" value="Unassembled WGS sequence"/>
</dbReference>
<accession>A0A2W4ZYB1</accession>
<proteinExistence type="predicted"/>
<gene>
    <name evidence="1" type="ORF">DI626_06730</name>
</gene>
<dbReference type="AlphaFoldDB" id="A0A2W4ZYB1"/>
<comment type="caution">
    <text evidence="1">The sequence shown here is derived from an EMBL/GenBank/DDBJ whole genome shotgun (WGS) entry which is preliminary data.</text>
</comment>
<evidence type="ECO:0000313" key="1">
    <source>
        <dbReference type="EMBL" id="PZO86406.1"/>
    </source>
</evidence>
<protein>
    <submittedName>
        <fullName evidence="1">Uncharacterized protein</fullName>
    </submittedName>
</protein>